<dbReference type="AlphaFoldDB" id="A0A4Y9SA49"/>
<sequence>MHTTPTAALRPDYPLLAKQVASILEGERDLVANASQFAAFIYDTVADLNWAGFYLTRPSRDGAKEELLVGPFQGKVACARIPFGRGVCGTAAAERRTVLVKNVHEFPGHIACDSASNSEIVLPLIKDGRVLGVFDIDSPSLERFTEEDQRGLEQLVAVFLEATDFA</sequence>
<dbReference type="RefSeq" id="WP_135208227.1">
    <property type="nucleotide sequence ID" value="NZ_SPVF01000207.1"/>
</dbReference>
<dbReference type="SUPFAM" id="SSF55781">
    <property type="entry name" value="GAF domain-like"/>
    <property type="match status" value="1"/>
</dbReference>
<dbReference type="GO" id="GO:0033745">
    <property type="term" value="F:L-methionine-(R)-S-oxide reductase activity"/>
    <property type="evidence" value="ECO:0007669"/>
    <property type="project" value="TreeGrafter"/>
</dbReference>
<evidence type="ECO:0000259" key="2">
    <source>
        <dbReference type="Pfam" id="PF13185"/>
    </source>
</evidence>
<proteinExistence type="inferred from homology"/>
<dbReference type="FunFam" id="3.30.450.40:FF:000008">
    <property type="entry name" value="GAF domain-containing proteins"/>
    <property type="match status" value="1"/>
</dbReference>
<evidence type="ECO:0000256" key="1">
    <source>
        <dbReference type="ARBA" id="ARBA00038454"/>
    </source>
</evidence>
<dbReference type="InterPro" id="IPR003018">
    <property type="entry name" value="GAF"/>
</dbReference>
<reference evidence="3 4" key="1">
    <citation type="submission" date="2019-03" db="EMBL/GenBank/DDBJ databases">
        <title>Draft Genome Sequence of Massilia arenosa sp. nov., a Novel Massilia Species Isolated from a Sandy-loam Maize Soil.</title>
        <authorList>
            <person name="Raths R."/>
            <person name="Peta V."/>
            <person name="Bucking H."/>
        </authorList>
    </citation>
    <scope>NUCLEOTIDE SEQUENCE [LARGE SCALE GENOMIC DNA]</scope>
    <source>
        <strain evidence="3 4">MC02</strain>
    </source>
</reference>
<dbReference type="OrthoDB" id="9796252at2"/>
<evidence type="ECO:0000313" key="3">
    <source>
        <dbReference type="EMBL" id="TFW16607.1"/>
    </source>
</evidence>
<dbReference type="InterPro" id="IPR029016">
    <property type="entry name" value="GAF-like_dom_sf"/>
</dbReference>
<comment type="similarity">
    <text evidence="1">Belongs to the free Met sulfoxide reductase family.</text>
</comment>
<comment type="caution">
    <text evidence="3">The sequence shown here is derived from an EMBL/GenBank/DDBJ whole genome shotgun (WGS) entry which is preliminary data.</text>
</comment>
<name>A0A4Y9SA49_9BURK</name>
<organism evidence="3 4">
    <name type="scientific">Zemynaea arenosa</name>
    <dbReference type="NCBI Taxonomy" id="2561931"/>
    <lineage>
        <taxon>Bacteria</taxon>
        <taxon>Pseudomonadati</taxon>
        <taxon>Pseudomonadota</taxon>
        <taxon>Betaproteobacteria</taxon>
        <taxon>Burkholderiales</taxon>
        <taxon>Oxalobacteraceae</taxon>
        <taxon>Telluria group</taxon>
        <taxon>Zemynaea</taxon>
    </lineage>
</organism>
<dbReference type="PANTHER" id="PTHR21021">
    <property type="entry name" value="GAF/PUTATIVE CYTOSKELETAL PROTEIN"/>
    <property type="match status" value="1"/>
</dbReference>
<dbReference type="Gene3D" id="3.30.450.40">
    <property type="match status" value="1"/>
</dbReference>
<dbReference type="GO" id="GO:0005829">
    <property type="term" value="C:cytosol"/>
    <property type="evidence" value="ECO:0007669"/>
    <property type="project" value="TreeGrafter"/>
</dbReference>
<protein>
    <submittedName>
        <fullName evidence="3">GAF domain-containing protein</fullName>
    </submittedName>
</protein>
<dbReference type="InterPro" id="IPR051330">
    <property type="entry name" value="Phosphatase_reg/MetRdx"/>
</dbReference>
<gene>
    <name evidence="3" type="ORF">E4L96_16050</name>
</gene>
<feature type="domain" description="GAF" evidence="2">
    <location>
        <begin position="35"/>
        <end position="157"/>
    </location>
</feature>
<dbReference type="Pfam" id="PF13185">
    <property type="entry name" value="GAF_2"/>
    <property type="match status" value="1"/>
</dbReference>
<keyword evidence="4" id="KW-1185">Reference proteome</keyword>
<dbReference type="EMBL" id="SPVF01000207">
    <property type="protein sequence ID" value="TFW16607.1"/>
    <property type="molecule type" value="Genomic_DNA"/>
</dbReference>
<evidence type="ECO:0000313" key="4">
    <source>
        <dbReference type="Proteomes" id="UP000298438"/>
    </source>
</evidence>
<accession>A0A4Y9SA49</accession>
<dbReference type="Proteomes" id="UP000298438">
    <property type="component" value="Unassembled WGS sequence"/>
</dbReference>
<dbReference type="PANTHER" id="PTHR21021:SF15">
    <property type="entry name" value="FREE METHIONINE-R-SULFOXIDE REDUCTASE"/>
    <property type="match status" value="1"/>
</dbReference>